<dbReference type="Proteomes" id="UP001164459">
    <property type="component" value="Chromosome"/>
</dbReference>
<evidence type="ECO:0000256" key="1">
    <source>
        <dbReference type="SAM" id="Phobius"/>
    </source>
</evidence>
<sequence>MREVAGAFGAFSVLIVLSLCLGWWQRRLLGAQLGAGEQAGSALPGAALDR</sequence>
<protein>
    <submittedName>
        <fullName evidence="2">Uncharacterized protein</fullName>
    </submittedName>
</protein>
<keyword evidence="1" id="KW-0812">Transmembrane</keyword>
<keyword evidence="3" id="KW-1185">Reference proteome</keyword>
<reference evidence="2" key="1">
    <citation type="submission" date="2022-11" db="EMBL/GenBank/DDBJ databases">
        <title>Minimal conservation of predation-associated metabolite biosynthetic gene clusters underscores biosynthetic potential of Myxococcota including descriptions for ten novel species: Archangium lansinium sp. nov., Myxococcus landrumus sp. nov., Nannocystis bai.</title>
        <authorList>
            <person name="Ahearne A."/>
            <person name="Stevens C."/>
            <person name="Dowd S."/>
        </authorList>
    </citation>
    <scope>NUCLEOTIDE SEQUENCE</scope>
    <source>
        <strain evidence="2">Fl3</strain>
    </source>
</reference>
<keyword evidence="1" id="KW-0472">Membrane</keyword>
<proteinExistence type="predicted"/>
<evidence type="ECO:0000313" key="3">
    <source>
        <dbReference type="Proteomes" id="UP001164459"/>
    </source>
</evidence>
<gene>
    <name evidence="2" type="ORF">O0S08_02910</name>
</gene>
<accession>A0ABY7H7N2</accession>
<dbReference type="RefSeq" id="WP_269037419.1">
    <property type="nucleotide sequence ID" value="NZ_CP114040.1"/>
</dbReference>
<evidence type="ECO:0000313" key="2">
    <source>
        <dbReference type="EMBL" id="WAS95087.1"/>
    </source>
</evidence>
<feature type="transmembrane region" description="Helical" evidence="1">
    <location>
        <begin position="6"/>
        <end position="24"/>
    </location>
</feature>
<name>A0ABY7H7N2_9BACT</name>
<organism evidence="2 3">
    <name type="scientific">Nannocystis punicea</name>
    <dbReference type="NCBI Taxonomy" id="2995304"/>
    <lineage>
        <taxon>Bacteria</taxon>
        <taxon>Pseudomonadati</taxon>
        <taxon>Myxococcota</taxon>
        <taxon>Polyangia</taxon>
        <taxon>Nannocystales</taxon>
        <taxon>Nannocystaceae</taxon>
        <taxon>Nannocystis</taxon>
    </lineage>
</organism>
<keyword evidence="1" id="KW-1133">Transmembrane helix</keyword>
<dbReference type="EMBL" id="CP114040">
    <property type="protein sequence ID" value="WAS95087.1"/>
    <property type="molecule type" value="Genomic_DNA"/>
</dbReference>